<evidence type="ECO:0000256" key="3">
    <source>
        <dbReference type="ARBA" id="ARBA00022485"/>
    </source>
</evidence>
<keyword evidence="5" id="KW-0249">Electron transport</keyword>
<evidence type="ECO:0000313" key="10">
    <source>
        <dbReference type="Proteomes" id="UP000244060"/>
    </source>
</evidence>
<dbReference type="PROSITE" id="PS51379">
    <property type="entry name" value="4FE4S_FER_2"/>
    <property type="match status" value="1"/>
</dbReference>
<accession>A0A2T5K915</accession>
<dbReference type="InterPro" id="IPR017896">
    <property type="entry name" value="4Fe4S_Fe-S-bd"/>
</dbReference>
<evidence type="ECO:0000256" key="7">
    <source>
        <dbReference type="ARBA" id="ARBA00023014"/>
    </source>
</evidence>
<sequence length="64" mass="6553">MSYRIVTPQCTACGACEIECPSSAIGFTGAAYSIDAALCTECAGRFETPQCASVCPVPQTCVPA</sequence>
<dbReference type="Gene3D" id="3.30.70.20">
    <property type="match status" value="1"/>
</dbReference>
<evidence type="ECO:0000313" key="9">
    <source>
        <dbReference type="EMBL" id="PTR18879.1"/>
    </source>
</evidence>
<evidence type="ECO:0000256" key="4">
    <source>
        <dbReference type="ARBA" id="ARBA00022723"/>
    </source>
</evidence>
<dbReference type="Pfam" id="PF00037">
    <property type="entry name" value="Fer4"/>
    <property type="match status" value="1"/>
</dbReference>
<dbReference type="PROSITE" id="PS00198">
    <property type="entry name" value="4FE4S_FER_1"/>
    <property type="match status" value="1"/>
</dbReference>
<comment type="caution">
    <text evidence="9">The sequence shown here is derived from an EMBL/GenBank/DDBJ whole genome shotgun (WGS) entry which is preliminary data.</text>
</comment>
<protein>
    <submittedName>
        <fullName evidence="9">4Fe-4S binding protein</fullName>
    </submittedName>
</protein>
<gene>
    <name evidence="9" type="ORF">C8J28_10627</name>
</gene>
<keyword evidence="4" id="KW-0479">Metal-binding</keyword>
<evidence type="ECO:0000259" key="8">
    <source>
        <dbReference type="PROSITE" id="PS51379"/>
    </source>
</evidence>
<evidence type="ECO:0000256" key="1">
    <source>
        <dbReference type="ARBA" id="ARBA00001966"/>
    </source>
</evidence>
<keyword evidence="10" id="KW-1185">Reference proteome</keyword>
<dbReference type="GO" id="GO:0046872">
    <property type="term" value="F:metal ion binding"/>
    <property type="evidence" value="ECO:0007669"/>
    <property type="project" value="UniProtKB-KW"/>
</dbReference>
<dbReference type="FunFam" id="3.30.70.20:FF:000045">
    <property type="entry name" value="Ferredoxin, 4Fe-4S"/>
    <property type="match status" value="1"/>
</dbReference>
<dbReference type="EMBL" id="QAOT01000006">
    <property type="protein sequence ID" value="PTR18879.1"/>
    <property type="molecule type" value="Genomic_DNA"/>
</dbReference>
<keyword evidence="7" id="KW-0411">Iron-sulfur</keyword>
<keyword evidence="6" id="KW-0408">Iron</keyword>
<proteinExistence type="predicted"/>
<evidence type="ECO:0000256" key="6">
    <source>
        <dbReference type="ARBA" id="ARBA00023004"/>
    </source>
</evidence>
<dbReference type="OrthoDB" id="9803397at2"/>
<dbReference type="SUPFAM" id="SSF54862">
    <property type="entry name" value="4Fe-4S ferredoxins"/>
    <property type="match status" value="1"/>
</dbReference>
<dbReference type="RefSeq" id="WP_044247961.1">
    <property type="nucleotide sequence ID" value="NZ_CP089965.1"/>
</dbReference>
<name>A0A2T5K915_9RHOB</name>
<keyword evidence="3" id="KW-0004">4Fe-4S</keyword>
<dbReference type="GO" id="GO:0051539">
    <property type="term" value="F:4 iron, 4 sulfur cluster binding"/>
    <property type="evidence" value="ECO:0007669"/>
    <property type="project" value="UniProtKB-KW"/>
</dbReference>
<dbReference type="Proteomes" id="UP000244060">
    <property type="component" value="Unassembled WGS sequence"/>
</dbReference>
<keyword evidence="2" id="KW-0813">Transport</keyword>
<dbReference type="AlphaFoldDB" id="A0A2T5K915"/>
<dbReference type="InterPro" id="IPR017900">
    <property type="entry name" value="4Fe4S_Fe_S_CS"/>
</dbReference>
<reference evidence="9 10" key="1">
    <citation type="submission" date="2018-04" db="EMBL/GenBank/DDBJ databases">
        <title>Genomic Encyclopedia of Type Strains, Phase III (KMG-III): the genomes of soil and plant-associated and newly described type strains.</title>
        <authorList>
            <person name="Whitman W."/>
        </authorList>
    </citation>
    <scope>NUCLEOTIDE SEQUENCE [LARGE SCALE GENOMIC DNA]</scope>
    <source>
        <strain evidence="9 10">KA25</strain>
    </source>
</reference>
<organism evidence="9 10">
    <name type="scientific">Cereibacter azotoformans</name>
    <dbReference type="NCBI Taxonomy" id="43057"/>
    <lineage>
        <taxon>Bacteria</taxon>
        <taxon>Pseudomonadati</taxon>
        <taxon>Pseudomonadota</taxon>
        <taxon>Alphaproteobacteria</taxon>
        <taxon>Rhodobacterales</taxon>
        <taxon>Paracoccaceae</taxon>
        <taxon>Cereibacter</taxon>
    </lineage>
</organism>
<feature type="domain" description="4Fe-4S ferredoxin-type" evidence="8">
    <location>
        <begin position="1"/>
        <end position="30"/>
    </location>
</feature>
<evidence type="ECO:0000256" key="2">
    <source>
        <dbReference type="ARBA" id="ARBA00022448"/>
    </source>
</evidence>
<evidence type="ECO:0000256" key="5">
    <source>
        <dbReference type="ARBA" id="ARBA00022982"/>
    </source>
</evidence>
<comment type="cofactor">
    <cofactor evidence="1">
        <name>[4Fe-4S] cluster</name>
        <dbReference type="ChEBI" id="CHEBI:49883"/>
    </cofactor>
</comment>